<keyword evidence="1" id="KW-0732">Signal</keyword>
<protein>
    <recommendedName>
        <fullName evidence="2">Chitin-binding type-2 domain-containing protein</fullName>
    </recommendedName>
</protein>
<organism evidence="3 4">
    <name type="scientific">Anopheles atroparvus</name>
    <name type="common">European mosquito</name>
    <dbReference type="NCBI Taxonomy" id="41427"/>
    <lineage>
        <taxon>Eukaryota</taxon>
        <taxon>Metazoa</taxon>
        <taxon>Ecdysozoa</taxon>
        <taxon>Arthropoda</taxon>
        <taxon>Hexapoda</taxon>
        <taxon>Insecta</taxon>
        <taxon>Pterygota</taxon>
        <taxon>Neoptera</taxon>
        <taxon>Endopterygota</taxon>
        <taxon>Diptera</taxon>
        <taxon>Nematocera</taxon>
        <taxon>Culicoidea</taxon>
        <taxon>Culicidae</taxon>
        <taxon>Anophelinae</taxon>
        <taxon>Anopheles</taxon>
    </lineage>
</organism>
<evidence type="ECO:0000256" key="1">
    <source>
        <dbReference type="SAM" id="SignalP"/>
    </source>
</evidence>
<dbReference type="Gene3D" id="2.170.140.10">
    <property type="entry name" value="Chitin binding domain"/>
    <property type="match status" value="2"/>
</dbReference>
<sequence>MLLTVALLFTVFSLICERSLGQVSLRNGTALNTRAFVKQDCDGVKTYICDSCVSRRPCVGVQEINVSIPCATGSYCTTLTAGDRCGPIPSDECISSTASKPFTCTSLGVFPDPNNCNVYHVCLAAKDNSNVYKCAPGYVFDIASVGCIRQVLPTTCVTVRCAVGSPAYVLYGNSRQYYVICDGQNLPTQVMRCPNGSFFTFFSTTLPYGECVYSCTGQGNYPNSNNPISYFQCYISNGRLVYTEVDCPKNTVFNSTLRYCVLST</sequence>
<accession>A0AAG5D191</accession>
<dbReference type="EnsemblMetazoa" id="ENSAATROPT005410">
    <property type="protein sequence ID" value="ENSAATROPP005002"/>
    <property type="gene ID" value="ENSAATROPG004352"/>
</dbReference>
<name>A0AAG5D191_ANOAO</name>
<dbReference type="SMART" id="SM00494">
    <property type="entry name" value="ChtBD2"/>
    <property type="match status" value="2"/>
</dbReference>
<dbReference type="GO" id="GO:0005576">
    <property type="term" value="C:extracellular region"/>
    <property type="evidence" value="ECO:0007669"/>
    <property type="project" value="InterPro"/>
</dbReference>
<evidence type="ECO:0000259" key="2">
    <source>
        <dbReference type="PROSITE" id="PS50940"/>
    </source>
</evidence>
<feature type="domain" description="Chitin-binding type-2" evidence="2">
    <location>
        <begin position="101"/>
        <end position="158"/>
    </location>
</feature>
<dbReference type="InterPro" id="IPR036508">
    <property type="entry name" value="Chitin-bd_dom_sf"/>
</dbReference>
<keyword evidence="4" id="KW-1185">Reference proteome</keyword>
<evidence type="ECO:0000313" key="3">
    <source>
        <dbReference type="EnsemblMetazoa" id="ENSAATROPP005002"/>
    </source>
</evidence>
<dbReference type="Pfam" id="PF01607">
    <property type="entry name" value="CBM_14"/>
    <property type="match status" value="2"/>
</dbReference>
<dbReference type="InterPro" id="IPR002557">
    <property type="entry name" value="Chitin-bd_dom"/>
</dbReference>
<dbReference type="SUPFAM" id="SSF57625">
    <property type="entry name" value="Invertebrate chitin-binding proteins"/>
    <property type="match status" value="2"/>
</dbReference>
<reference evidence="3" key="1">
    <citation type="submission" date="2024-04" db="UniProtKB">
        <authorList>
            <consortium name="EnsemblMetazoa"/>
        </authorList>
    </citation>
    <scope>IDENTIFICATION</scope>
    <source>
        <strain evidence="3">EBRO</strain>
    </source>
</reference>
<feature type="signal peptide" evidence="1">
    <location>
        <begin position="1"/>
        <end position="21"/>
    </location>
</feature>
<dbReference type="AlphaFoldDB" id="A0AAG5D191"/>
<feature type="chain" id="PRO_5042533317" description="Chitin-binding type-2 domain-containing protein" evidence="1">
    <location>
        <begin position="22"/>
        <end position="264"/>
    </location>
</feature>
<proteinExistence type="predicted"/>
<evidence type="ECO:0000313" key="4">
    <source>
        <dbReference type="Proteomes" id="UP000075880"/>
    </source>
</evidence>
<dbReference type="PROSITE" id="PS50940">
    <property type="entry name" value="CHIT_BIND_II"/>
    <property type="match status" value="1"/>
</dbReference>
<dbReference type="GO" id="GO:0008061">
    <property type="term" value="F:chitin binding"/>
    <property type="evidence" value="ECO:0007669"/>
    <property type="project" value="InterPro"/>
</dbReference>
<dbReference type="Proteomes" id="UP000075880">
    <property type="component" value="Unassembled WGS sequence"/>
</dbReference>